<comment type="caution">
    <text evidence="2">The sequence shown here is derived from an EMBL/GenBank/DDBJ whole genome shotgun (WGS) entry which is preliminary data.</text>
</comment>
<dbReference type="Pfam" id="PF07963">
    <property type="entry name" value="N_methyl"/>
    <property type="match status" value="1"/>
</dbReference>
<proteinExistence type="predicted"/>
<keyword evidence="1" id="KW-0812">Transmembrane</keyword>
<dbReference type="EMBL" id="LBZV01000001">
    <property type="protein sequence ID" value="KKR78340.1"/>
    <property type="molecule type" value="Genomic_DNA"/>
</dbReference>
<keyword evidence="1" id="KW-0472">Membrane</keyword>
<dbReference type="Proteomes" id="UP000034292">
    <property type="component" value="Unassembled WGS sequence"/>
</dbReference>
<evidence type="ECO:0008006" key="4">
    <source>
        <dbReference type="Google" id="ProtNLM"/>
    </source>
</evidence>
<dbReference type="AlphaFoldDB" id="A0A0G0W224"/>
<gene>
    <name evidence="2" type="ORF">UU23_C0001G0104</name>
</gene>
<evidence type="ECO:0000313" key="3">
    <source>
        <dbReference type="Proteomes" id="UP000034292"/>
    </source>
</evidence>
<dbReference type="InterPro" id="IPR012902">
    <property type="entry name" value="N_methyl_site"/>
</dbReference>
<reference evidence="2 3" key="1">
    <citation type="journal article" date="2015" name="Nature">
        <title>rRNA introns, odd ribosomes, and small enigmatic genomes across a large radiation of phyla.</title>
        <authorList>
            <person name="Brown C.T."/>
            <person name="Hug L.A."/>
            <person name="Thomas B.C."/>
            <person name="Sharon I."/>
            <person name="Castelle C.J."/>
            <person name="Singh A."/>
            <person name="Wilkins M.J."/>
            <person name="Williams K.H."/>
            <person name="Banfield J.F."/>
        </authorList>
    </citation>
    <scope>NUCLEOTIDE SEQUENCE [LARGE SCALE GENOMIC DNA]</scope>
</reference>
<evidence type="ECO:0000313" key="2">
    <source>
        <dbReference type="EMBL" id="KKR78340.1"/>
    </source>
</evidence>
<dbReference type="PROSITE" id="PS00409">
    <property type="entry name" value="PROKAR_NTER_METHYL"/>
    <property type="match status" value="1"/>
</dbReference>
<protein>
    <recommendedName>
        <fullName evidence="4">Prepilin-type N-terminal cleavage/methylation domain-containing protein</fullName>
    </recommendedName>
</protein>
<keyword evidence="1" id="KW-1133">Transmembrane helix</keyword>
<accession>A0A0G0W224</accession>
<dbReference type="STRING" id="1618408.UU23_C0001G0104"/>
<evidence type="ECO:0000256" key="1">
    <source>
        <dbReference type="SAM" id="Phobius"/>
    </source>
</evidence>
<feature type="transmembrane region" description="Helical" evidence="1">
    <location>
        <begin position="7"/>
        <end position="29"/>
    </location>
</feature>
<organism evidence="2 3">
    <name type="scientific">Candidatus Curtissbacteria bacterium GW2011_GWA1_40_9</name>
    <dbReference type="NCBI Taxonomy" id="1618408"/>
    <lineage>
        <taxon>Bacteria</taxon>
        <taxon>Candidatus Curtissiibacteriota</taxon>
    </lineage>
</organism>
<dbReference type="NCBIfam" id="TIGR02532">
    <property type="entry name" value="IV_pilin_GFxxxE"/>
    <property type="match status" value="1"/>
</dbReference>
<name>A0A0G0W224_9BACT</name>
<sequence length="157" mass="17186">MKKGFTLIEIILVLSIFTMLVSFTTINLLRPQNISSLESISTQVIADIRNQQIKAMVGDTEGQGSAQQFGIYFESNGYTLFRGPLYNNLDTSNFKVQLEGDLTLTGISLPFNQVVFEKRSGDVAGFINGSNSFTIDHTSSGISKTLTINQYGAISTN</sequence>